<feature type="domain" description="AB hydrolase-1" evidence="1">
    <location>
        <begin position="20"/>
        <end position="243"/>
    </location>
</feature>
<dbReference type="PRINTS" id="PR00111">
    <property type="entry name" value="ABHYDROLASE"/>
</dbReference>
<dbReference type="SUPFAM" id="SSF53474">
    <property type="entry name" value="alpha/beta-Hydrolases"/>
    <property type="match status" value="1"/>
</dbReference>
<dbReference type="Pfam" id="PF00561">
    <property type="entry name" value="Abhydrolase_1"/>
    <property type="match status" value="1"/>
</dbReference>
<protein>
    <submittedName>
        <fullName evidence="2">Alpha/beta fold hydrolase</fullName>
    </submittedName>
</protein>
<dbReference type="EMBL" id="JAESHT010000010">
    <property type="protein sequence ID" value="MBL3674337.1"/>
    <property type="molecule type" value="Genomic_DNA"/>
</dbReference>
<dbReference type="InterPro" id="IPR029058">
    <property type="entry name" value="AB_hydrolase_fold"/>
</dbReference>
<dbReference type="Proteomes" id="UP000644749">
    <property type="component" value="Unassembled WGS sequence"/>
</dbReference>
<reference evidence="2 3" key="1">
    <citation type="submission" date="2021-01" db="EMBL/GenBank/DDBJ databases">
        <title>011410 draft genome.</title>
        <authorList>
            <person name="Lang L."/>
        </authorList>
    </citation>
    <scope>NUCLEOTIDE SEQUENCE [LARGE SCALE GENOMIC DNA]</scope>
    <source>
        <strain evidence="2 3">KCTC 42845</strain>
    </source>
</reference>
<evidence type="ECO:0000313" key="3">
    <source>
        <dbReference type="Proteomes" id="UP000644749"/>
    </source>
</evidence>
<organism evidence="2 3">
    <name type="scientific">Paracoccus aerius</name>
    <dbReference type="NCBI Taxonomy" id="1915382"/>
    <lineage>
        <taxon>Bacteria</taxon>
        <taxon>Pseudomonadati</taxon>
        <taxon>Pseudomonadota</taxon>
        <taxon>Alphaproteobacteria</taxon>
        <taxon>Rhodobacterales</taxon>
        <taxon>Paracoccaceae</taxon>
        <taxon>Paracoccus</taxon>
    </lineage>
</organism>
<dbReference type="Gene3D" id="3.40.50.1820">
    <property type="entry name" value="alpha/beta hydrolase"/>
    <property type="match status" value="1"/>
</dbReference>
<keyword evidence="3" id="KW-1185">Reference proteome</keyword>
<dbReference type="InterPro" id="IPR000073">
    <property type="entry name" value="AB_hydrolase_1"/>
</dbReference>
<dbReference type="PANTHER" id="PTHR43798">
    <property type="entry name" value="MONOACYLGLYCEROL LIPASE"/>
    <property type="match status" value="1"/>
</dbReference>
<sequence>MTGIYKRHWAGDRDRPALALHCMMGNGAYWGPIAGRLEGRIDLAGFDMPGHGRSDPWEPQPQGPDFHTSVTRIAASFIDRPLDLIGHSLGATVALRIAVAAPEAVRSLTLIEPVLFAAAPDAEQITRDQTMAEMIAQGRDDDAARAFIDIWGAAPFDSLPPATRRAMADQIKLVVDTDETLTRDRAGILDEGRLETIDAPVMIILGQDSPLVIHRIADALAPRLADVGRAIVPSAGHMLPLTHADQTAGLIALNLDRA</sequence>
<dbReference type="RefSeq" id="WP_191310660.1">
    <property type="nucleotide sequence ID" value="NZ_BNCL01000009.1"/>
</dbReference>
<dbReference type="GO" id="GO:0016787">
    <property type="term" value="F:hydrolase activity"/>
    <property type="evidence" value="ECO:0007669"/>
    <property type="project" value="UniProtKB-KW"/>
</dbReference>
<proteinExistence type="predicted"/>
<evidence type="ECO:0000313" key="2">
    <source>
        <dbReference type="EMBL" id="MBL3674337.1"/>
    </source>
</evidence>
<keyword evidence="2" id="KW-0378">Hydrolase</keyword>
<accession>A0ABS1S6H8</accession>
<comment type="caution">
    <text evidence="2">The sequence shown here is derived from an EMBL/GenBank/DDBJ whole genome shotgun (WGS) entry which is preliminary data.</text>
</comment>
<evidence type="ECO:0000259" key="1">
    <source>
        <dbReference type="Pfam" id="PF00561"/>
    </source>
</evidence>
<gene>
    <name evidence="2" type="ORF">JL111_12655</name>
</gene>
<dbReference type="InterPro" id="IPR050266">
    <property type="entry name" value="AB_hydrolase_sf"/>
</dbReference>
<name>A0ABS1S6H8_9RHOB</name>